<feature type="compositionally biased region" description="Polar residues" evidence="1">
    <location>
        <begin position="1"/>
        <end position="11"/>
    </location>
</feature>
<evidence type="ECO:0000256" key="1">
    <source>
        <dbReference type="SAM" id="MobiDB-lite"/>
    </source>
</evidence>
<protein>
    <submittedName>
        <fullName evidence="2">Uncharacterized protein</fullName>
    </submittedName>
</protein>
<dbReference type="RefSeq" id="XP_009527099.1">
    <property type="nucleotide sequence ID" value="XM_009528804.1"/>
</dbReference>
<reference evidence="2 3" key="1">
    <citation type="journal article" date="2006" name="Science">
        <title>Phytophthora genome sequences uncover evolutionary origins and mechanisms of pathogenesis.</title>
        <authorList>
            <person name="Tyler B.M."/>
            <person name="Tripathy S."/>
            <person name="Zhang X."/>
            <person name="Dehal P."/>
            <person name="Jiang R.H."/>
            <person name="Aerts A."/>
            <person name="Arredondo F.D."/>
            <person name="Baxter L."/>
            <person name="Bensasson D."/>
            <person name="Beynon J.L."/>
            <person name="Chapman J."/>
            <person name="Damasceno C.M."/>
            <person name="Dorrance A.E."/>
            <person name="Dou D."/>
            <person name="Dickerman A.W."/>
            <person name="Dubchak I.L."/>
            <person name="Garbelotto M."/>
            <person name="Gijzen M."/>
            <person name="Gordon S.G."/>
            <person name="Govers F."/>
            <person name="Grunwald N.J."/>
            <person name="Huang W."/>
            <person name="Ivors K.L."/>
            <person name="Jones R.W."/>
            <person name="Kamoun S."/>
            <person name="Krampis K."/>
            <person name="Lamour K.H."/>
            <person name="Lee M.K."/>
            <person name="McDonald W.H."/>
            <person name="Medina M."/>
            <person name="Meijer H.J."/>
            <person name="Nordberg E.K."/>
            <person name="Maclean D.J."/>
            <person name="Ospina-Giraldo M.D."/>
            <person name="Morris P.F."/>
            <person name="Phuntumart V."/>
            <person name="Putnam N.H."/>
            <person name="Rash S."/>
            <person name="Rose J.K."/>
            <person name="Sakihama Y."/>
            <person name="Salamov A.A."/>
            <person name="Savidor A."/>
            <person name="Scheuring C.F."/>
            <person name="Smith B.M."/>
            <person name="Sobral B.W."/>
            <person name="Terry A."/>
            <person name="Torto-Alalibo T.A."/>
            <person name="Win J."/>
            <person name="Xu Z."/>
            <person name="Zhang H."/>
            <person name="Grigoriev I.V."/>
            <person name="Rokhsar D.S."/>
            <person name="Boore J.L."/>
        </authorList>
    </citation>
    <scope>NUCLEOTIDE SEQUENCE [LARGE SCALE GENOMIC DNA]</scope>
    <source>
        <strain evidence="2 3">P6497</strain>
    </source>
</reference>
<dbReference type="Proteomes" id="UP000002640">
    <property type="component" value="Unassembled WGS sequence"/>
</dbReference>
<dbReference type="GeneID" id="20640218"/>
<feature type="compositionally biased region" description="Basic and acidic residues" evidence="1">
    <location>
        <begin position="15"/>
        <end position="26"/>
    </location>
</feature>
<dbReference type="KEGG" id="psoj:PHYSODRAFT_286019"/>
<evidence type="ECO:0000313" key="3">
    <source>
        <dbReference type="Proteomes" id="UP000002640"/>
    </source>
</evidence>
<proteinExistence type="predicted"/>
<accession>G4ZGX5</accession>
<keyword evidence="3" id="KW-1185">Reference proteome</keyword>
<name>G4ZGX5_PHYSP</name>
<dbReference type="InParanoid" id="G4ZGX5"/>
<sequence length="205" mass="22659">MISILSTTRNSIRFGKRDHDSRRDEPISQFDKCPNSPHLELVFGLVLLAHASAQSPASDSEQAQVSQVESPLQSLGSRHLRALKSHQEAADDDVAEERIDFSALIKKFLKHVPGTAPHNKAAAEKKATLDAKKLKAALRKEMDQELFNKLAYGKLDDQLHKPQPDSVPSAGRHVAMASSYKQYMDLLAAAQASKIKKRTKLVESV</sequence>
<gene>
    <name evidence="2" type="ORF">PHYSODRAFT_286019</name>
</gene>
<evidence type="ECO:0000313" key="2">
    <source>
        <dbReference type="EMBL" id="EGZ18041.1"/>
    </source>
</evidence>
<organism evidence="2 3">
    <name type="scientific">Phytophthora sojae (strain P6497)</name>
    <name type="common">Soybean stem and root rot agent</name>
    <name type="synonym">Phytophthora megasperma f. sp. glycines</name>
    <dbReference type="NCBI Taxonomy" id="1094619"/>
    <lineage>
        <taxon>Eukaryota</taxon>
        <taxon>Sar</taxon>
        <taxon>Stramenopiles</taxon>
        <taxon>Oomycota</taxon>
        <taxon>Peronosporomycetes</taxon>
        <taxon>Peronosporales</taxon>
        <taxon>Peronosporaceae</taxon>
        <taxon>Phytophthora</taxon>
    </lineage>
</organism>
<dbReference type="AlphaFoldDB" id="G4ZGX5"/>
<dbReference type="SMR" id="G4ZGX5"/>
<dbReference type="EMBL" id="JH159154">
    <property type="protein sequence ID" value="EGZ18041.1"/>
    <property type="molecule type" value="Genomic_DNA"/>
</dbReference>
<feature type="region of interest" description="Disordered" evidence="1">
    <location>
        <begin position="1"/>
        <end position="31"/>
    </location>
</feature>